<dbReference type="InterPro" id="IPR050300">
    <property type="entry name" value="GDXG_lipolytic_enzyme"/>
</dbReference>
<evidence type="ECO:0000256" key="2">
    <source>
        <dbReference type="SAM" id="MobiDB-lite"/>
    </source>
</evidence>
<dbReference type="EMBL" id="CP159578">
    <property type="protein sequence ID" value="XCJ80735.1"/>
    <property type="molecule type" value="Genomic_DNA"/>
</dbReference>
<feature type="compositionally biased region" description="Basic and acidic residues" evidence="2">
    <location>
        <begin position="8"/>
        <end position="20"/>
    </location>
</feature>
<dbReference type="InterPro" id="IPR049492">
    <property type="entry name" value="BD-FAE-like_dom"/>
</dbReference>
<feature type="domain" description="BD-FAE-like" evidence="3">
    <location>
        <begin position="63"/>
        <end position="158"/>
    </location>
</feature>
<keyword evidence="1 4" id="KW-0378">Hydrolase</keyword>
<sequence length="272" mass="29716">MSDTQSLEAREHDHSPRRWAHDAEASLAHQAELGRTLREANPPQRLAYGDADHAWLHLHRPAGDGPWPLMIFLHGGYWKALDATATDFMATSWLARGWAFASLNYPLAPAATLETLIAESTQGVRYLLDQCEPLGLSGRVRLGGHSAGAHLALMSCLAPECPKTIEALWLISGVYDLRPLLGTSIAQPLDLDQARAHRLSPLCQSLAGLPHLDLVHGEQDPPVFQRQGEALAAQAERDGVTATVTLMPGRDHFDILEYAGEALELRPTETRG</sequence>
<evidence type="ECO:0000313" key="4">
    <source>
        <dbReference type="EMBL" id="XCJ80735.1"/>
    </source>
</evidence>
<dbReference type="AlphaFoldDB" id="A0AB74UIN8"/>
<gene>
    <name evidence="4" type="ORF">ABV408_06020</name>
</gene>
<proteinExistence type="predicted"/>
<dbReference type="Gene3D" id="3.40.50.1820">
    <property type="entry name" value="alpha/beta hydrolase"/>
    <property type="match status" value="1"/>
</dbReference>
<dbReference type="Pfam" id="PF20434">
    <property type="entry name" value="BD-FAE"/>
    <property type="match status" value="1"/>
</dbReference>
<evidence type="ECO:0000256" key="1">
    <source>
        <dbReference type="ARBA" id="ARBA00022801"/>
    </source>
</evidence>
<protein>
    <submittedName>
        <fullName evidence="4">Alpha/beta hydrolase</fullName>
    </submittedName>
</protein>
<dbReference type="PANTHER" id="PTHR48081">
    <property type="entry name" value="AB HYDROLASE SUPERFAMILY PROTEIN C4A8.06C"/>
    <property type="match status" value="1"/>
</dbReference>
<dbReference type="SUPFAM" id="SSF53474">
    <property type="entry name" value="alpha/beta-Hydrolases"/>
    <property type="match status" value="1"/>
</dbReference>
<name>A0AB74UIN8_9GAMM</name>
<accession>A0AB74UIN8</accession>
<evidence type="ECO:0000259" key="3">
    <source>
        <dbReference type="Pfam" id="PF20434"/>
    </source>
</evidence>
<dbReference type="PANTHER" id="PTHR48081:SF33">
    <property type="entry name" value="KYNURENINE FORMAMIDASE"/>
    <property type="match status" value="1"/>
</dbReference>
<dbReference type="RefSeq" id="WP_353981545.1">
    <property type="nucleotide sequence ID" value="NZ_CP159578.1"/>
</dbReference>
<organism evidence="4">
    <name type="scientific">Salinicola endophyticus</name>
    <dbReference type="NCBI Taxonomy" id="1949083"/>
    <lineage>
        <taxon>Bacteria</taxon>
        <taxon>Pseudomonadati</taxon>
        <taxon>Pseudomonadota</taxon>
        <taxon>Gammaproteobacteria</taxon>
        <taxon>Oceanospirillales</taxon>
        <taxon>Halomonadaceae</taxon>
        <taxon>Salinicola</taxon>
    </lineage>
</organism>
<dbReference type="GO" id="GO:0016787">
    <property type="term" value="F:hydrolase activity"/>
    <property type="evidence" value="ECO:0007669"/>
    <property type="project" value="UniProtKB-KW"/>
</dbReference>
<feature type="region of interest" description="Disordered" evidence="2">
    <location>
        <begin position="1"/>
        <end position="20"/>
    </location>
</feature>
<reference evidence="4" key="1">
    <citation type="submission" date="2024-06" db="EMBL/GenBank/DDBJ databases">
        <title>Complete genome of Salinicola endophyticus HNIBRBA4755.</title>
        <authorList>
            <person name="Shin S.Y."/>
            <person name="Kang H."/>
            <person name="Song J."/>
        </authorList>
    </citation>
    <scope>NUCLEOTIDE SEQUENCE</scope>
    <source>
        <strain evidence="4">HNIBRBA4755</strain>
    </source>
</reference>
<dbReference type="InterPro" id="IPR029058">
    <property type="entry name" value="AB_hydrolase_fold"/>
</dbReference>